<keyword evidence="11" id="KW-0969">Cilium</keyword>
<name>A0ABY4SY03_9GAMM</name>
<gene>
    <name evidence="11" type="primary">fliR</name>
    <name evidence="11" type="ORF">IM816_13325</name>
</gene>
<evidence type="ECO:0000313" key="12">
    <source>
        <dbReference type="Proteomes" id="UP001056681"/>
    </source>
</evidence>
<evidence type="ECO:0000313" key="11">
    <source>
        <dbReference type="EMBL" id="URL57596.1"/>
    </source>
</evidence>
<keyword evidence="5 10" id="KW-0812">Transmembrane</keyword>
<comment type="function">
    <text evidence="1 10">Role in flagellar biosynthesis.</text>
</comment>
<keyword evidence="6 10" id="KW-1133">Transmembrane helix</keyword>
<evidence type="ECO:0000256" key="7">
    <source>
        <dbReference type="ARBA" id="ARBA00023136"/>
    </source>
</evidence>
<evidence type="ECO:0000256" key="9">
    <source>
        <dbReference type="NCBIfam" id="TIGR01400"/>
    </source>
</evidence>
<dbReference type="PANTHER" id="PTHR30065:SF8">
    <property type="entry name" value="FLAGELLAR BIOSYNTHETIC PROTEIN FLIR"/>
    <property type="match status" value="1"/>
</dbReference>
<proteinExistence type="inferred from homology"/>
<evidence type="ECO:0000256" key="10">
    <source>
        <dbReference type="RuleBase" id="RU362071"/>
    </source>
</evidence>
<accession>A0ABY4SY03</accession>
<feature type="transmembrane region" description="Helical" evidence="10">
    <location>
        <begin position="127"/>
        <end position="150"/>
    </location>
</feature>
<feature type="transmembrane region" description="Helical" evidence="10">
    <location>
        <begin position="12"/>
        <end position="33"/>
    </location>
</feature>
<comment type="similarity">
    <text evidence="2 10">Belongs to the FliR/MopE/SpaR family.</text>
</comment>
<dbReference type="PRINTS" id="PR00953">
    <property type="entry name" value="TYPE3IMRPROT"/>
</dbReference>
<dbReference type="NCBIfam" id="TIGR01400">
    <property type="entry name" value="fliR"/>
    <property type="match status" value="1"/>
</dbReference>
<dbReference type="Proteomes" id="UP001056681">
    <property type="component" value="Chromosome"/>
</dbReference>
<comment type="subcellular location">
    <subcellularLocation>
        <location evidence="10">Cell membrane</location>
        <topology evidence="10">Multi-pass membrane protein</topology>
    </subcellularLocation>
    <subcellularLocation>
        <location evidence="10">Bacterial flagellum basal body</location>
    </subcellularLocation>
</comment>
<keyword evidence="11" id="KW-0282">Flagellum</keyword>
<keyword evidence="7 10" id="KW-0472">Membrane</keyword>
<dbReference type="InterPro" id="IPR006303">
    <property type="entry name" value="FliR"/>
</dbReference>
<keyword evidence="11" id="KW-0966">Cell projection</keyword>
<feature type="transmembrane region" description="Helical" evidence="10">
    <location>
        <begin position="212"/>
        <end position="232"/>
    </location>
</feature>
<dbReference type="EMBL" id="CP063231">
    <property type="protein sequence ID" value="URL57596.1"/>
    <property type="molecule type" value="Genomic_DNA"/>
</dbReference>
<evidence type="ECO:0000256" key="3">
    <source>
        <dbReference type="ARBA" id="ARBA00021717"/>
    </source>
</evidence>
<evidence type="ECO:0000256" key="8">
    <source>
        <dbReference type="ARBA" id="ARBA00023143"/>
    </source>
</evidence>
<evidence type="ECO:0000256" key="4">
    <source>
        <dbReference type="ARBA" id="ARBA00022475"/>
    </source>
</evidence>
<evidence type="ECO:0000256" key="5">
    <source>
        <dbReference type="ARBA" id="ARBA00022692"/>
    </source>
</evidence>
<dbReference type="Pfam" id="PF01311">
    <property type="entry name" value="Bac_export_1"/>
    <property type="match status" value="1"/>
</dbReference>
<reference evidence="11" key="1">
    <citation type="submission" date="2020-10" db="EMBL/GenBank/DDBJ databases">
        <title>Whole-genome sequence of Luteibacter sp. EIF3.</title>
        <authorList>
            <person name="Friedrich I."/>
            <person name="Hertel R."/>
            <person name="Daniel R."/>
        </authorList>
    </citation>
    <scope>NUCLEOTIDE SEQUENCE</scope>
    <source>
        <strain evidence="11">EIF3</strain>
    </source>
</reference>
<feature type="transmembrane region" description="Helical" evidence="10">
    <location>
        <begin position="178"/>
        <end position="200"/>
    </location>
</feature>
<organism evidence="11 12">
    <name type="scientific">Luteibacter flocculans</name>
    <dbReference type="NCBI Taxonomy" id="2780091"/>
    <lineage>
        <taxon>Bacteria</taxon>
        <taxon>Pseudomonadati</taxon>
        <taxon>Pseudomonadota</taxon>
        <taxon>Gammaproteobacteria</taxon>
        <taxon>Lysobacterales</taxon>
        <taxon>Rhodanobacteraceae</taxon>
        <taxon>Luteibacter</taxon>
    </lineage>
</organism>
<evidence type="ECO:0000256" key="1">
    <source>
        <dbReference type="ARBA" id="ARBA00002578"/>
    </source>
</evidence>
<keyword evidence="8 10" id="KW-0975">Bacterial flagellum</keyword>
<sequence>MMPIDVGQLEGWVGSACWALARISGLLLVAPVLGATMIPARIRLGLALLLTMALGPLAPLDIRPLSAEGVATLAQQVLVGASLGFILKLIFEAVSFGGQLVSQAMSLGFAETVNPGVGGTTPVLSQFYTMLVTLLFLVMNGHLQLIALLADSFRSLPVSEQGIGTNGLWGVLEFASHLFGGAVRVALPALTATLVVNLGFGAISRSAPSMNLFAVGFPITICLGLLAVWLALRALPGAFDSLQTEAWDAMRQLVGRSSP</sequence>
<keyword evidence="12" id="KW-1185">Reference proteome</keyword>
<keyword evidence="4 10" id="KW-1003">Cell membrane</keyword>
<protein>
    <recommendedName>
        <fullName evidence="3 9">Flagellar biosynthetic protein FliR</fullName>
    </recommendedName>
</protein>
<dbReference type="PANTHER" id="PTHR30065">
    <property type="entry name" value="FLAGELLAR BIOSYNTHETIC PROTEIN FLIR"/>
    <property type="match status" value="1"/>
</dbReference>
<evidence type="ECO:0000256" key="6">
    <source>
        <dbReference type="ARBA" id="ARBA00022989"/>
    </source>
</evidence>
<evidence type="ECO:0000256" key="2">
    <source>
        <dbReference type="ARBA" id="ARBA00009772"/>
    </source>
</evidence>
<comment type="caution">
    <text evidence="10">Lacks conserved residue(s) required for the propagation of feature annotation.</text>
</comment>
<dbReference type="InterPro" id="IPR002010">
    <property type="entry name" value="T3SS_IM_R"/>
</dbReference>